<dbReference type="InterPro" id="IPR000835">
    <property type="entry name" value="HTH_MarR-typ"/>
</dbReference>
<evidence type="ECO:0000313" key="3">
    <source>
        <dbReference type="EMBL" id="PQA54530.1"/>
    </source>
</evidence>
<reference evidence="4" key="1">
    <citation type="submission" date="2018-02" db="EMBL/GenBank/DDBJ databases">
        <title>Genome sequencing of Solimonas sp. HR-BB.</title>
        <authorList>
            <person name="Lee Y."/>
            <person name="Jeon C.O."/>
        </authorList>
    </citation>
    <scope>NUCLEOTIDE SEQUENCE [LARGE SCALE GENOMIC DNA]</scope>
    <source>
        <strain evidence="4">HR-U</strain>
    </source>
</reference>
<dbReference type="PANTHER" id="PTHR33164">
    <property type="entry name" value="TRANSCRIPTIONAL REGULATOR, MARR FAMILY"/>
    <property type="match status" value="1"/>
</dbReference>
<dbReference type="OrthoDB" id="996843at2"/>
<feature type="region of interest" description="Disordered" evidence="1">
    <location>
        <begin position="1"/>
        <end position="24"/>
    </location>
</feature>
<dbReference type="SUPFAM" id="SSF46785">
    <property type="entry name" value="Winged helix' DNA-binding domain"/>
    <property type="match status" value="1"/>
</dbReference>
<dbReference type="EMBL" id="PTRA01000006">
    <property type="protein sequence ID" value="PQA54530.1"/>
    <property type="molecule type" value="Genomic_DNA"/>
</dbReference>
<protein>
    <recommendedName>
        <fullName evidence="2">HTH marR-type domain-containing protein</fullName>
    </recommendedName>
</protein>
<accession>A0A2S7IGI4</accession>
<dbReference type="InterPro" id="IPR039422">
    <property type="entry name" value="MarR/SlyA-like"/>
</dbReference>
<dbReference type="AlphaFoldDB" id="A0A2S7IGI4"/>
<dbReference type="SMART" id="SM00347">
    <property type="entry name" value="HTH_MARR"/>
    <property type="match status" value="1"/>
</dbReference>
<dbReference type="PANTHER" id="PTHR33164:SF43">
    <property type="entry name" value="HTH-TYPE TRANSCRIPTIONAL REPRESSOR YETL"/>
    <property type="match status" value="1"/>
</dbReference>
<feature type="domain" description="HTH marR-type" evidence="2">
    <location>
        <begin position="50"/>
        <end position="150"/>
    </location>
</feature>
<dbReference type="InterPro" id="IPR036390">
    <property type="entry name" value="WH_DNA-bd_sf"/>
</dbReference>
<dbReference type="GO" id="GO:0003700">
    <property type="term" value="F:DNA-binding transcription factor activity"/>
    <property type="evidence" value="ECO:0007669"/>
    <property type="project" value="InterPro"/>
</dbReference>
<dbReference type="Proteomes" id="UP000239590">
    <property type="component" value="Unassembled WGS sequence"/>
</dbReference>
<evidence type="ECO:0000256" key="1">
    <source>
        <dbReference type="SAM" id="MobiDB-lite"/>
    </source>
</evidence>
<gene>
    <name evidence="3" type="ORF">C5O19_22555</name>
</gene>
<evidence type="ECO:0000259" key="2">
    <source>
        <dbReference type="SMART" id="SM00347"/>
    </source>
</evidence>
<dbReference type="InterPro" id="IPR036388">
    <property type="entry name" value="WH-like_DNA-bd_sf"/>
</dbReference>
<sequence>MASSGAHSLPDSLKKTSMLDHPSRTNEPETLAFLLALVETKQILVNRLERSLAQKGQPSLTLRQWLTLALIQEGKSLKELAQLRGVSKQAMSQICEGLAQAAYIHLKPDHQDARVLQITMTTRGRKAVKDGFEQIEQIRKQLAETIPESIFNCLLLVLKAIHESKQEQTNYSCG</sequence>
<evidence type="ECO:0000313" key="4">
    <source>
        <dbReference type="Proteomes" id="UP000239590"/>
    </source>
</evidence>
<dbReference type="Pfam" id="PF12802">
    <property type="entry name" value="MarR_2"/>
    <property type="match status" value="1"/>
</dbReference>
<organism evidence="3 4">
    <name type="scientific">Siphonobacter curvatus</name>
    <dbReference type="NCBI Taxonomy" id="2094562"/>
    <lineage>
        <taxon>Bacteria</taxon>
        <taxon>Pseudomonadati</taxon>
        <taxon>Bacteroidota</taxon>
        <taxon>Cytophagia</taxon>
        <taxon>Cytophagales</taxon>
        <taxon>Cytophagaceae</taxon>
        <taxon>Siphonobacter</taxon>
    </lineage>
</organism>
<feature type="compositionally biased region" description="Basic and acidic residues" evidence="1">
    <location>
        <begin position="12"/>
        <end position="24"/>
    </location>
</feature>
<keyword evidence="4" id="KW-1185">Reference proteome</keyword>
<proteinExistence type="predicted"/>
<comment type="caution">
    <text evidence="3">The sequence shown here is derived from an EMBL/GenBank/DDBJ whole genome shotgun (WGS) entry which is preliminary data.</text>
</comment>
<dbReference type="GO" id="GO:0006950">
    <property type="term" value="P:response to stress"/>
    <property type="evidence" value="ECO:0007669"/>
    <property type="project" value="TreeGrafter"/>
</dbReference>
<name>A0A2S7IGI4_9BACT</name>
<dbReference type="Gene3D" id="1.10.10.10">
    <property type="entry name" value="Winged helix-like DNA-binding domain superfamily/Winged helix DNA-binding domain"/>
    <property type="match status" value="1"/>
</dbReference>